<dbReference type="PANTHER" id="PTHR11707">
    <property type="entry name" value="L-ASPARAGINASE"/>
    <property type="match status" value="1"/>
</dbReference>
<dbReference type="PIRSF" id="PIRSF500176">
    <property type="entry name" value="L_ASNase"/>
    <property type="match status" value="1"/>
</dbReference>
<dbReference type="PIRSF" id="PIRSF001220">
    <property type="entry name" value="L-ASNase_gatD"/>
    <property type="match status" value="1"/>
</dbReference>
<dbReference type="Gene3D" id="3.40.50.1170">
    <property type="entry name" value="L-asparaginase, N-terminal domain"/>
    <property type="match status" value="1"/>
</dbReference>
<evidence type="ECO:0000313" key="11">
    <source>
        <dbReference type="EMBL" id="GAP02147.1"/>
    </source>
</evidence>
<sequence length="320" mass="34730">MKKILVLHTGGTIAMHEDANGDVEQGAQNPLNDIHLDLPEVELTTENIFNLPSEHITPENMLALYNRLKNAEQDFDGVVITHGTDTLEETSYFLDNTLSLSIPIVMTGAMRSSNEIGSDGLYNYQSALRVALDEQSRGRGVLVVLNDEIHAARFVTKTHATNVATFASPISGAMGMVNKRKILFFYDLPAKRTYPINAVDERIPVMKAYAGMDGRILTLLADSGIDGIVIEALGAGNLGEDAARGVLKLLAADIPVVIVSRSFKGIAEPVYDYLGGGVQLEKAGAIFATAVNGQKARLKLLIGLENHLKTNDINEFLHEF</sequence>
<dbReference type="EMBL" id="DF968063">
    <property type="protein sequence ID" value="GAP02147.1"/>
    <property type="molecule type" value="Genomic_DNA"/>
</dbReference>
<gene>
    <name evidence="11" type="ORF">FPFC_010250</name>
</gene>
<comment type="similarity">
    <text evidence="1">Belongs to the asparaginase 1 family.</text>
</comment>
<dbReference type="InterPro" id="IPR040919">
    <property type="entry name" value="Asparaginase_C"/>
</dbReference>
<feature type="domain" description="L-asparaginase N-terminal" evidence="9">
    <location>
        <begin position="3"/>
        <end position="187"/>
    </location>
</feature>
<feature type="domain" description="Asparaginase/glutaminase C-terminal" evidence="10">
    <location>
        <begin position="202"/>
        <end position="315"/>
    </location>
</feature>
<dbReference type="Pfam" id="PF00710">
    <property type="entry name" value="Asparaginase"/>
    <property type="match status" value="1"/>
</dbReference>
<evidence type="ECO:0000313" key="12">
    <source>
        <dbReference type="Proteomes" id="UP000061227"/>
    </source>
</evidence>
<dbReference type="InterPro" id="IPR004550">
    <property type="entry name" value="AsnASE_II"/>
</dbReference>
<dbReference type="PANTHER" id="PTHR11707:SF28">
    <property type="entry name" value="60 KDA LYSOPHOSPHOLIPASE"/>
    <property type="match status" value="1"/>
</dbReference>
<dbReference type="SMART" id="SM00870">
    <property type="entry name" value="Asparaginase"/>
    <property type="match status" value="1"/>
</dbReference>
<dbReference type="GO" id="GO:0006528">
    <property type="term" value="P:asparagine metabolic process"/>
    <property type="evidence" value="ECO:0007669"/>
    <property type="project" value="InterPro"/>
</dbReference>
<accession>A0A3F3GTB7</accession>
<feature type="active site" evidence="8">
    <location>
        <position position="84"/>
    </location>
</feature>
<evidence type="ECO:0000256" key="6">
    <source>
        <dbReference type="PIRSR" id="PIRSR001220-2"/>
    </source>
</evidence>
<dbReference type="Proteomes" id="UP000061227">
    <property type="component" value="Unassembled WGS sequence"/>
</dbReference>
<dbReference type="FunFam" id="3.40.50.40:FF:000003">
    <property type="entry name" value="L-asparaginase 2"/>
    <property type="match status" value="1"/>
</dbReference>
<dbReference type="Gene3D" id="3.40.50.40">
    <property type="match status" value="1"/>
</dbReference>
<dbReference type="InterPro" id="IPR036152">
    <property type="entry name" value="Asp/glu_Ase-like_sf"/>
</dbReference>
<protein>
    <recommendedName>
        <fullName evidence="2">asparaginase</fullName>
        <ecNumber evidence="2">3.5.1.1</ecNumber>
    </recommendedName>
</protein>
<name>A0A3F3GTB7_9LACO</name>
<feature type="active site" evidence="7">
    <location>
        <position position="12"/>
    </location>
</feature>
<keyword evidence="3" id="KW-0378">Hydrolase</keyword>
<feature type="active site" description="O-isoaspartyl threonine intermediate" evidence="5">
    <location>
        <position position="12"/>
    </location>
</feature>
<dbReference type="FunFam" id="3.40.50.1170:FF:000001">
    <property type="entry name" value="L-asparaginase 2"/>
    <property type="match status" value="1"/>
</dbReference>
<reference evidence="11 12" key="1">
    <citation type="journal article" date="2015" name="BMC Genomics">
        <title>Comparative genomics of Fructobacillus spp. and Leuconostoc spp. reveals niche-specific evolution of Fructobacillus spp.</title>
        <authorList>
            <person name="Endo A."/>
            <person name="Tanizawa Y."/>
            <person name="Tanaka N."/>
            <person name="Maeno S."/>
            <person name="Kumar H."/>
            <person name="Shiwa Y."/>
            <person name="Okada S."/>
            <person name="Yoshikawa H."/>
            <person name="Dicks L."/>
            <person name="Nakagawa J."/>
            <person name="Arita M."/>
        </authorList>
    </citation>
    <scope>NUCLEOTIDE SEQUENCE [LARGE SCALE GENOMIC DNA]</scope>
    <source>
        <strain evidence="11 12">DSM 15468</strain>
    </source>
</reference>
<evidence type="ECO:0000256" key="5">
    <source>
        <dbReference type="PIRSR" id="PIRSR001220-1"/>
    </source>
</evidence>
<feature type="binding site" evidence="6">
    <location>
        <position position="53"/>
    </location>
    <ligand>
        <name>substrate</name>
    </ligand>
</feature>
<organism evidence="11 12">
    <name type="scientific">Fructobacillus pseudoficulneus</name>
    <dbReference type="NCBI Taxonomy" id="220714"/>
    <lineage>
        <taxon>Bacteria</taxon>
        <taxon>Bacillati</taxon>
        <taxon>Bacillota</taxon>
        <taxon>Bacilli</taxon>
        <taxon>Lactobacillales</taxon>
        <taxon>Lactobacillaceae</taxon>
        <taxon>Fructobacillus</taxon>
    </lineage>
</organism>
<dbReference type="PRINTS" id="PR00139">
    <property type="entry name" value="ASNGLNASE"/>
</dbReference>
<dbReference type="Pfam" id="PF17763">
    <property type="entry name" value="Asparaginase_C"/>
    <property type="match status" value="1"/>
</dbReference>
<evidence type="ECO:0000256" key="8">
    <source>
        <dbReference type="PROSITE-ProRule" id="PRU10100"/>
    </source>
</evidence>
<proteinExistence type="inferred from homology"/>
<dbReference type="PROSITE" id="PS00144">
    <property type="entry name" value="ASN_GLN_ASE_1"/>
    <property type="match status" value="1"/>
</dbReference>
<dbReference type="CDD" id="cd08964">
    <property type="entry name" value="L-asparaginase_II"/>
    <property type="match status" value="1"/>
</dbReference>
<dbReference type="OrthoDB" id="9788068at2"/>
<evidence type="ECO:0000256" key="7">
    <source>
        <dbReference type="PROSITE-ProRule" id="PRU10099"/>
    </source>
</evidence>
<dbReference type="STRING" id="220714.SAMN05660469_0098"/>
<dbReference type="InterPro" id="IPR020827">
    <property type="entry name" value="Asparaginase/glutaminase_AS1"/>
</dbReference>
<evidence type="ECO:0000256" key="1">
    <source>
        <dbReference type="ARBA" id="ARBA00010518"/>
    </source>
</evidence>
<feature type="binding site" evidence="6">
    <location>
        <begin position="84"/>
        <end position="85"/>
    </location>
    <ligand>
        <name>substrate</name>
    </ligand>
</feature>
<evidence type="ECO:0000256" key="4">
    <source>
        <dbReference type="ARBA" id="ARBA00049366"/>
    </source>
</evidence>
<dbReference type="InterPro" id="IPR027474">
    <property type="entry name" value="L-asparaginase_N"/>
</dbReference>
<dbReference type="RefSeq" id="WP_059375140.1">
    <property type="nucleotide sequence ID" value="NZ_DF968063.1"/>
</dbReference>
<dbReference type="InterPro" id="IPR006034">
    <property type="entry name" value="Asparaginase/glutaminase-like"/>
</dbReference>
<evidence type="ECO:0000259" key="10">
    <source>
        <dbReference type="Pfam" id="PF17763"/>
    </source>
</evidence>
<dbReference type="SUPFAM" id="SSF53774">
    <property type="entry name" value="Glutaminase/Asparaginase"/>
    <property type="match status" value="1"/>
</dbReference>
<dbReference type="EC" id="3.5.1.1" evidence="2"/>
<keyword evidence="12" id="KW-1185">Reference proteome</keyword>
<comment type="catalytic activity">
    <reaction evidence="4">
        <text>L-asparagine + H2O = L-aspartate + NH4(+)</text>
        <dbReference type="Rhea" id="RHEA:21016"/>
        <dbReference type="ChEBI" id="CHEBI:15377"/>
        <dbReference type="ChEBI" id="CHEBI:28938"/>
        <dbReference type="ChEBI" id="CHEBI:29991"/>
        <dbReference type="ChEBI" id="CHEBI:58048"/>
        <dbReference type="EC" id="3.5.1.1"/>
    </reaction>
</comment>
<dbReference type="PROSITE" id="PS00917">
    <property type="entry name" value="ASN_GLN_ASE_2"/>
    <property type="match status" value="1"/>
</dbReference>
<dbReference type="GO" id="GO:0004067">
    <property type="term" value="F:asparaginase activity"/>
    <property type="evidence" value="ECO:0007669"/>
    <property type="project" value="UniProtKB-UniRule"/>
</dbReference>
<evidence type="ECO:0000256" key="2">
    <source>
        <dbReference type="ARBA" id="ARBA00012920"/>
    </source>
</evidence>
<dbReference type="SFLD" id="SFLDS00057">
    <property type="entry name" value="Glutaminase/Asparaginase"/>
    <property type="match status" value="1"/>
</dbReference>
<dbReference type="PROSITE" id="PS51732">
    <property type="entry name" value="ASN_GLN_ASE_3"/>
    <property type="match status" value="1"/>
</dbReference>
<dbReference type="InterPro" id="IPR027473">
    <property type="entry name" value="L-asparaginase_C"/>
</dbReference>
<dbReference type="AlphaFoldDB" id="A0A3F3GTB7"/>
<dbReference type="InterPro" id="IPR027475">
    <property type="entry name" value="Asparaginase/glutaminase_AS2"/>
</dbReference>
<evidence type="ECO:0000259" key="9">
    <source>
        <dbReference type="Pfam" id="PF00710"/>
    </source>
</evidence>
<evidence type="ECO:0000256" key="3">
    <source>
        <dbReference type="ARBA" id="ARBA00022801"/>
    </source>
</evidence>
<dbReference type="InterPro" id="IPR037152">
    <property type="entry name" value="L-asparaginase_N_sf"/>
</dbReference>